<dbReference type="PANTHER" id="PTHR36221:SF1">
    <property type="entry name" value="DUF742 DOMAIN-CONTAINING PROTEIN"/>
    <property type="match status" value="1"/>
</dbReference>
<organism evidence="2 3">
    <name type="scientific">Nocardia stercoris</name>
    <dbReference type="NCBI Taxonomy" id="2483361"/>
    <lineage>
        <taxon>Bacteria</taxon>
        <taxon>Bacillati</taxon>
        <taxon>Actinomycetota</taxon>
        <taxon>Actinomycetes</taxon>
        <taxon>Mycobacteriales</taxon>
        <taxon>Nocardiaceae</taxon>
        <taxon>Nocardia</taxon>
    </lineage>
</organism>
<gene>
    <name evidence="2" type="ORF">EBN03_02385</name>
</gene>
<dbReference type="InterPro" id="IPR007995">
    <property type="entry name" value="DUF742"/>
</dbReference>
<evidence type="ECO:0000313" key="3">
    <source>
        <dbReference type="Proteomes" id="UP000279275"/>
    </source>
</evidence>
<comment type="caution">
    <text evidence="2">The sequence shown here is derived from an EMBL/GenBank/DDBJ whole genome shotgun (WGS) entry which is preliminary data.</text>
</comment>
<sequence>MTPRGAHRDETPDRLYTLTGGRSRPDSGTFDLVTLVVAESDPVPGMQSEHIAILRLCRAPTAVAEIAAELGVPVGIAVILLEDLLATGKITARHPGPPVVGALGAPPLRPEVLERVLVGLRKL</sequence>
<proteinExistence type="predicted"/>
<dbReference type="AlphaFoldDB" id="A0A3M2LEH0"/>
<dbReference type="Proteomes" id="UP000279275">
    <property type="component" value="Unassembled WGS sequence"/>
</dbReference>
<protein>
    <submittedName>
        <fullName evidence="2">DUF742 domain-containing protein</fullName>
    </submittedName>
</protein>
<dbReference type="EMBL" id="RFFH01000001">
    <property type="protein sequence ID" value="RMI35170.1"/>
    <property type="molecule type" value="Genomic_DNA"/>
</dbReference>
<evidence type="ECO:0000256" key="1">
    <source>
        <dbReference type="SAM" id="MobiDB-lite"/>
    </source>
</evidence>
<dbReference type="RefSeq" id="WP_122186144.1">
    <property type="nucleotide sequence ID" value="NZ_RFFH01000001.1"/>
</dbReference>
<dbReference type="Pfam" id="PF05331">
    <property type="entry name" value="DUF742"/>
    <property type="match status" value="1"/>
</dbReference>
<reference evidence="2 3" key="1">
    <citation type="submission" date="2018-10" db="EMBL/GenBank/DDBJ databases">
        <title>Isolation from cow dung.</title>
        <authorList>
            <person name="Ling L."/>
        </authorList>
    </citation>
    <scope>NUCLEOTIDE SEQUENCE [LARGE SCALE GENOMIC DNA]</scope>
    <source>
        <strain evidence="2 3">NEAU-LL90</strain>
    </source>
</reference>
<name>A0A3M2LEH0_9NOCA</name>
<dbReference type="PANTHER" id="PTHR36221">
    <property type="entry name" value="DUF742 DOMAIN-CONTAINING PROTEIN"/>
    <property type="match status" value="1"/>
</dbReference>
<feature type="region of interest" description="Disordered" evidence="1">
    <location>
        <begin position="1"/>
        <end position="26"/>
    </location>
</feature>
<keyword evidence="3" id="KW-1185">Reference proteome</keyword>
<accession>A0A3M2LEH0</accession>
<feature type="compositionally biased region" description="Basic and acidic residues" evidence="1">
    <location>
        <begin position="1"/>
        <end position="13"/>
    </location>
</feature>
<evidence type="ECO:0000313" key="2">
    <source>
        <dbReference type="EMBL" id="RMI35170.1"/>
    </source>
</evidence>
<dbReference type="OrthoDB" id="3390328at2"/>